<dbReference type="InterPro" id="IPR039667">
    <property type="entry name" value="Dolichyldiphosphatase_PAP2"/>
</dbReference>
<evidence type="ECO:0000313" key="9">
    <source>
        <dbReference type="EMBL" id="EJT80586.1"/>
    </source>
</evidence>
<sequence>MAADTAPLASLSLTHVYYDPSDPVSYVCAWLALVPQALCVVYATLIWSSREAEVALMFAGQLACEAVNFALKRLIKEERPRRIHGKGYGMPSSHAQFVAFWALSLALFLLVRHRPRNSAAAVSTAKGGKNMGSQGGGNETTATAEEDKNTAIAAAAAAAAAKTPPASATAAAVAWERWQQAQSDLQELYGVDRYPHRPWSVPERLAASAVAFGLAGLVAWSRVYLGYHTTRQVLVGLAAGLASAAAWFALTAAARSCGLLGWAVGLPAARLLRLRDLVVEEDLCQAGWEKWEERRRVRAAEVAAAAGGVKVVDDAAADGGGDASGAGDDGGGATRRTKKA</sequence>
<evidence type="ECO:0000256" key="3">
    <source>
        <dbReference type="ARBA" id="ARBA00022801"/>
    </source>
</evidence>
<dbReference type="RefSeq" id="XP_009216595.1">
    <property type="nucleotide sequence ID" value="XM_009218331.1"/>
</dbReference>
<dbReference type="CDD" id="cd03382">
    <property type="entry name" value="PAP2_dolichyldiphosphatase"/>
    <property type="match status" value="1"/>
</dbReference>
<feature type="region of interest" description="Disordered" evidence="7">
    <location>
        <begin position="314"/>
        <end position="340"/>
    </location>
</feature>
<dbReference type="Pfam" id="PF01569">
    <property type="entry name" value="PAP2"/>
    <property type="match status" value="1"/>
</dbReference>
<dbReference type="PANTHER" id="PTHR11247:SF1">
    <property type="entry name" value="DOLICHYLDIPHOSPHATASE 1"/>
    <property type="match status" value="1"/>
</dbReference>
<evidence type="ECO:0000256" key="2">
    <source>
        <dbReference type="ARBA" id="ARBA00022692"/>
    </source>
</evidence>
<dbReference type="STRING" id="644352.J3NH43"/>
<reference evidence="10" key="4">
    <citation type="journal article" date="2015" name="G3 (Bethesda)">
        <title>Genome sequences of three phytopathogenic species of the Magnaporthaceae family of fungi.</title>
        <authorList>
            <person name="Okagaki L.H."/>
            <person name="Nunes C.C."/>
            <person name="Sailsbery J."/>
            <person name="Clay B."/>
            <person name="Brown D."/>
            <person name="John T."/>
            <person name="Oh Y."/>
            <person name="Young N."/>
            <person name="Fitzgerald M."/>
            <person name="Haas B.J."/>
            <person name="Zeng Q."/>
            <person name="Young S."/>
            <person name="Adiconis X."/>
            <person name="Fan L."/>
            <person name="Levin J.Z."/>
            <person name="Mitchell T.K."/>
            <person name="Okubara P.A."/>
            <person name="Farman M.L."/>
            <person name="Kohn L.M."/>
            <person name="Birren B."/>
            <person name="Ma L.-J."/>
            <person name="Dean R.A."/>
        </authorList>
    </citation>
    <scope>NUCLEOTIDE SEQUENCE</scope>
    <source>
        <strain evidence="10">R3-111a-1</strain>
    </source>
</reference>
<keyword evidence="6" id="KW-0256">Endoplasmic reticulum</keyword>
<dbReference type="GeneID" id="20341039"/>
<proteinExistence type="inferred from homology"/>
<dbReference type="FunCoup" id="J3NH43">
    <property type="interactions" value="347"/>
</dbReference>
<comment type="catalytic activity">
    <reaction evidence="6">
        <text>a di-trans,poly-cis-dolichyl diphosphate + H2O = a di-trans,poly-cis-dolichyl phosphate + phosphate + H(+)</text>
        <dbReference type="Rhea" id="RHEA:14385"/>
        <dbReference type="Rhea" id="RHEA-COMP:19498"/>
        <dbReference type="Rhea" id="RHEA-COMP:19506"/>
        <dbReference type="ChEBI" id="CHEBI:15377"/>
        <dbReference type="ChEBI" id="CHEBI:15378"/>
        <dbReference type="ChEBI" id="CHEBI:43474"/>
        <dbReference type="ChEBI" id="CHEBI:57497"/>
        <dbReference type="ChEBI" id="CHEBI:57683"/>
        <dbReference type="EC" id="3.6.1.43"/>
    </reaction>
</comment>
<comment type="pathway">
    <text evidence="6">Protein modification; protein glycosylation.</text>
</comment>
<reference evidence="11" key="1">
    <citation type="submission" date="2010-07" db="EMBL/GenBank/DDBJ databases">
        <title>The genome sequence of Gaeumannomyces graminis var. tritici strain R3-111a-1.</title>
        <authorList>
            <consortium name="The Broad Institute Genome Sequencing Platform"/>
            <person name="Ma L.-J."/>
            <person name="Dead R."/>
            <person name="Young S."/>
            <person name="Zeng Q."/>
            <person name="Koehrsen M."/>
            <person name="Alvarado L."/>
            <person name="Berlin A."/>
            <person name="Chapman S.B."/>
            <person name="Chen Z."/>
            <person name="Freedman E."/>
            <person name="Gellesch M."/>
            <person name="Goldberg J."/>
            <person name="Griggs A."/>
            <person name="Gujja S."/>
            <person name="Heilman E.R."/>
            <person name="Heiman D."/>
            <person name="Hepburn T."/>
            <person name="Howarth C."/>
            <person name="Jen D."/>
            <person name="Larson L."/>
            <person name="Mehta T."/>
            <person name="Neiman D."/>
            <person name="Pearson M."/>
            <person name="Roberts A."/>
            <person name="Saif S."/>
            <person name="Shea T."/>
            <person name="Shenoy N."/>
            <person name="Sisk P."/>
            <person name="Stolte C."/>
            <person name="Sykes S."/>
            <person name="Walk T."/>
            <person name="White J."/>
            <person name="Yandava C."/>
            <person name="Haas B."/>
            <person name="Nusbaum C."/>
            <person name="Birren B."/>
        </authorList>
    </citation>
    <scope>NUCLEOTIDE SEQUENCE [LARGE SCALE GENOMIC DNA]</scope>
    <source>
        <strain evidence="11">R3-111a-1</strain>
    </source>
</reference>
<evidence type="ECO:0000313" key="10">
    <source>
        <dbReference type="EnsemblFungi" id="EJT80586"/>
    </source>
</evidence>
<evidence type="ECO:0000256" key="1">
    <source>
        <dbReference type="ARBA" id="ARBA00004141"/>
    </source>
</evidence>
<evidence type="ECO:0000256" key="4">
    <source>
        <dbReference type="ARBA" id="ARBA00022989"/>
    </source>
</evidence>
<dbReference type="EMBL" id="GL385395">
    <property type="protein sequence ID" value="EJT80586.1"/>
    <property type="molecule type" value="Genomic_DNA"/>
</dbReference>
<gene>
    <name evidence="10" type="primary">20341039</name>
    <name evidence="9" type="ORF">GGTG_00581</name>
</gene>
<dbReference type="InterPro" id="IPR000326">
    <property type="entry name" value="PAP2/HPO"/>
</dbReference>
<reference evidence="10" key="5">
    <citation type="submission" date="2018-04" db="UniProtKB">
        <authorList>
            <consortium name="EnsemblFungi"/>
        </authorList>
    </citation>
    <scope>IDENTIFICATION</scope>
    <source>
        <strain evidence="10">R3-111a-1</strain>
    </source>
</reference>
<dbReference type="GO" id="GO:0005789">
    <property type="term" value="C:endoplasmic reticulum membrane"/>
    <property type="evidence" value="ECO:0007669"/>
    <property type="project" value="UniProtKB-SubCell"/>
</dbReference>
<organism evidence="9">
    <name type="scientific">Gaeumannomyces tritici (strain R3-111a-1)</name>
    <name type="common">Wheat and barley take-all root rot fungus</name>
    <name type="synonym">Gaeumannomyces graminis var. tritici</name>
    <dbReference type="NCBI Taxonomy" id="644352"/>
    <lineage>
        <taxon>Eukaryota</taxon>
        <taxon>Fungi</taxon>
        <taxon>Dikarya</taxon>
        <taxon>Ascomycota</taxon>
        <taxon>Pezizomycotina</taxon>
        <taxon>Sordariomycetes</taxon>
        <taxon>Sordariomycetidae</taxon>
        <taxon>Magnaporthales</taxon>
        <taxon>Magnaporthaceae</taxon>
        <taxon>Gaeumannomyces</taxon>
    </lineage>
</organism>
<comment type="function">
    <text evidence="6">Required for efficient N-glycosylation. Necessary for maintaining optimal levels of dolichol-linked oligosaccharides. Hydrolyzes dolichyl pyrophosphate at a very high rate and dolichyl monophosphate at a much lower rate. Does not act on phosphatidate.</text>
</comment>
<evidence type="ECO:0000256" key="6">
    <source>
        <dbReference type="RuleBase" id="RU367078"/>
    </source>
</evidence>
<dbReference type="Gene3D" id="1.20.144.10">
    <property type="entry name" value="Phosphatidic acid phosphatase type 2/haloperoxidase"/>
    <property type="match status" value="1"/>
</dbReference>
<feature type="transmembrane region" description="Helical" evidence="6">
    <location>
        <begin position="95"/>
        <end position="111"/>
    </location>
</feature>
<comment type="subcellular location">
    <subcellularLocation>
        <location evidence="6">Endoplasmic reticulum membrane</location>
        <topology evidence="6">Multi-pass membrane protein</topology>
    </subcellularLocation>
    <subcellularLocation>
        <location evidence="1">Membrane</location>
        <topology evidence="1">Multi-pass membrane protein</topology>
    </subcellularLocation>
</comment>
<feature type="transmembrane region" description="Helical" evidence="6">
    <location>
        <begin position="24"/>
        <end position="47"/>
    </location>
</feature>
<dbReference type="Proteomes" id="UP000006039">
    <property type="component" value="Unassembled WGS sequence"/>
</dbReference>
<evidence type="ECO:0000256" key="5">
    <source>
        <dbReference type="ARBA" id="ARBA00023136"/>
    </source>
</evidence>
<reference evidence="9" key="3">
    <citation type="submission" date="2010-09" db="EMBL/GenBank/DDBJ databases">
        <title>Annotation of Gaeumannomyces graminis var. tritici R3-111a-1.</title>
        <authorList>
            <consortium name="The Broad Institute Genome Sequencing Platform"/>
            <person name="Ma L.-J."/>
            <person name="Dead R."/>
            <person name="Young S.K."/>
            <person name="Zeng Q."/>
            <person name="Gargeya S."/>
            <person name="Fitzgerald M."/>
            <person name="Haas B."/>
            <person name="Abouelleil A."/>
            <person name="Alvarado L."/>
            <person name="Arachchi H.M."/>
            <person name="Berlin A."/>
            <person name="Brown A."/>
            <person name="Chapman S.B."/>
            <person name="Chen Z."/>
            <person name="Dunbar C."/>
            <person name="Freedman E."/>
            <person name="Gearin G."/>
            <person name="Gellesch M."/>
            <person name="Goldberg J."/>
            <person name="Griggs A."/>
            <person name="Gujja S."/>
            <person name="Heiman D."/>
            <person name="Howarth C."/>
            <person name="Larson L."/>
            <person name="Lui A."/>
            <person name="MacDonald P.J.P."/>
            <person name="Mehta T."/>
            <person name="Montmayeur A."/>
            <person name="Murphy C."/>
            <person name="Neiman D."/>
            <person name="Pearson M."/>
            <person name="Priest M."/>
            <person name="Roberts A."/>
            <person name="Saif S."/>
            <person name="Shea T."/>
            <person name="Shenoy N."/>
            <person name="Sisk P."/>
            <person name="Stolte C."/>
            <person name="Sykes S."/>
            <person name="Yandava C."/>
            <person name="Wortman J."/>
            <person name="Nusbaum C."/>
            <person name="Birren B."/>
        </authorList>
    </citation>
    <scope>NUCLEOTIDE SEQUENCE</scope>
    <source>
        <strain evidence="9">R3-111a-1</strain>
    </source>
</reference>
<feature type="compositionally biased region" description="Gly residues" evidence="7">
    <location>
        <begin position="129"/>
        <end position="138"/>
    </location>
</feature>
<dbReference type="UniPathway" id="UPA00378"/>
<feature type="transmembrane region" description="Helical" evidence="6">
    <location>
        <begin position="205"/>
        <end position="225"/>
    </location>
</feature>
<dbReference type="SUPFAM" id="SSF48317">
    <property type="entry name" value="Acid phosphatase/Vanadium-dependent haloperoxidase"/>
    <property type="match status" value="2"/>
</dbReference>
<name>J3NH43_GAET3</name>
<dbReference type="GO" id="GO:0006487">
    <property type="term" value="P:protein N-linked glycosylation"/>
    <property type="evidence" value="ECO:0007669"/>
    <property type="project" value="UniProtKB-UniRule"/>
</dbReference>
<keyword evidence="3 6" id="KW-0378">Hydrolase</keyword>
<dbReference type="eggNOG" id="KOG3146">
    <property type="taxonomic scope" value="Eukaryota"/>
</dbReference>
<accession>J3NH43</accession>
<feature type="region of interest" description="Disordered" evidence="7">
    <location>
        <begin position="121"/>
        <end position="143"/>
    </location>
</feature>
<reference evidence="9" key="2">
    <citation type="submission" date="2010-07" db="EMBL/GenBank/DDBJ databases">
        <authorList>
            <consortium name="The Broad Institute Genome Sequencing Platform"/>
            <consortium name="Broad Institute Genome Sequencing Center for Infectious Disease"/>
            <person name="Ma L.-J."/>
            <person name="Dead R."/>
            <person name="Young S."/>
            <person name="Zeng Q."/>
            <person name="Koehrsen M."/>
            <person name="Alvarado L."/>
            <person name="Berlin A."/>
            <person name="Chapman S.B."/>
            <person name="Chen Z."/>
            <person name="Freedman E."/>
            <person name="Gellesch M."/>
            <person name="Goldberg J."/>
            <person name="Griggs A."/>
            <person name="Gujja S."/>
            <person name="Heilman E.R."/>
            <person name="Heiman D."/>
            <person name="Hepburn T."/>
            <person name="Howarth C."/>
            <person name="Jen D."/>
            <person name="Larson L."/>
            <person name="Mehta T."/>
            <person name="Neiman D."/>
            <person name="Pearson M."/>
            <person name="Roberts A."/>
            <person name="Saif S."/>
            <person name="Shea T."/>
            <person name="Shenoy N."/>
            <person name="Sisk P."/>
            <person name="Stolte C."/>
            <person name="Sykes S."/>
            <person name="Walk T."/>
            <person name="White J."/>
            <person name="Yandava C."/>
            <person name="Haas B."/>
            <person name="Nusbaum C."/>
            <person name="Birren B."/>
        </authorList>
    </citation>
    <scope>NUCLEOTIDE SEQUENCE</scope>
    <source>
        <strain evidence="9">R3-111a-1</strain>
    </source>
</reference>
<evidence type="ECO:0000256" key="7">
    <source>
        <dbReference type="SAM" id="MobiDB-lite"/>
    </source>
</evidence>
<dbReference type="EC" id="3.6.1.43" evidence="6"/>
<evidence type="ECO:0000259" key="8">
    <source>
        <dbReference type="Pfam" id="PF01569"/>
    </source>
</evidence>
<comment type="similarity">
    <text evidence="6">Belongs to the dolichyldiphosphatase family.</text>
</comment>
<feature type="domain" description="Phosphatidic acid phosphatase type 2/haloperoxidase" evidence="8">
    <location>
        <begin position="175"/>
        <end position="252"/>
    </location>
</feature>
<dbReference type="AlphaFoldDB" id="J3NH43"/>
<dbReference type="HOGENOM" id="CLU_074922_0_0_1"/>
<feature type="compositionally biased region" description="Gly residues" evidence="7">
    <location>
        <begin position="318"/>
        <end position="333"/>
    </location>
</feature>
<evidence type="ECO:0000313" key="11">
    <source>
        <dbReference type="Proteomes" id="UP000006039"/>
    </source>
</evidence>
<dbReference type="GO" id="GO:0008610">
    <property type="term" value="P:lipid biosynthetic process"/>
    <property type="evidence" value="ECO:0007669"/>
    <property type="project" value="TreeGrafter"/>
</dbReference>
<dbReference type="GO" id="GO:0047874">
    <property type="term" value="F:dolichyldiphosphatase activity"/>
    <property type="evidence" value="ECO:0007669"/>
    <property type="project" value="UniProtKB-UniRule"/>
</dbReference>
<dbReference type="OrthoDB" id="302705at2759"/>
<dbReference type="PANTHER" id="PTHR11247">
    <property type="entry name" value="PALMITOYL-PROTEIN THIOESTERASE/DOLICHYLDIPHOSPHATASE 1"/>
    <property type="match status" value="1"/>
</dbReference>
<keyword evidence="11" id="KW-1185">Reference proteome</keyword>
<keyword evidence="2 6" id="KW-0812">Transmembrane</keyword>
<keyword evidence="5 6" id="KW-0472">Membrane</keyword>
<feature type="transmembrane region" description="Helical" evidence="6">
    <location>
        <begin position="245"/>
        <end position="265"/>
    </location>
</feature>
<dbReference type="VEuPathDB" id="FungiDB:GGTG_00581"/>
<dbReference type="InterPro" id="IPR036938">
    <property type="entry name" value="PAP2/HPO_sf"/>
</dbReference>
<keyword evidence="4 6" id="KW-1133">Transmembrane helix</keyword>
<dbReference type="EnsemblFungi" id="EJT80586">
    <property type="protein sequence ID" value="EJT80586"/>
    <property type="gene ID" value="GGTG_00581"/>
</dbReference>
<protein>
    <recommendedName>
        <fullName evidence="6">Dolichyldiphosphatase</fullName>
        <ecNumber evidence="6">3.6.1.43</ecNumber>
    </recommendedName>
</protein>